<feature type="compositionally biased region" description="Basic residues" evidence="2">
    <location>
        <begin position="1267"/>
        <end position="1283"/>
    </location>
</feature>
<sequence length="1339" mass="149592">MILKISLCVVSILTSIVAGYVLYDNEQHHRSRRGAPNGAFETMVDKMEKASRVINGISIQQSLIEGNIFPDALISELLNFGNTTVTQLITIDTGNLTKLIKDIQELPKKLPEDPSIKEMENRLKLISEMVEKSNGVTELKAPTPDYLNDARTLKNAAIDWLALNKFLGRLRALSGSMTSLKASNIQDNEIASHFTNFQISIKDIKTAKIDDFAQKLEFAVLRKLKKTFAPLTSFLGSVEVFSKNKLLMYYDKHTAPPVSEALGKQMTAVGTVGNSASSRQSEVWSLNEIFASRDHRSGNRVLLHSSGLSNGFSDIEQIFEDLKDPWVQEAVDGQSEVLSKALDSVRTIGKKCRLVDGSVRAKDAKDVLNKLNVEISDLARLSPLNSIAPKLTAILEPMADLDAAPKPDGFLNFHKSIVQLESQLIAIDHILAVIVSLRKSKMPDLDRFIDLTAPQADADKYPGKLKELKESKEYQDFVVLIESLEPTLQVLSGPSIADSAGNVVDNHKEVSPFVQDSKKFLALLKKLRSIDELKFVPEAIDSIRKLRSINIQNFDPVATSLTKFKSTLDDLQKSVNQLKGVNPDNNPLATLPNVQKDSMNIGSSTRVMRSIRLASEGKPTLDQSKMDVLKSEMARLTDPEDVDNLNKSLSLGPILVKFNKEVKAVKSSAVDSSSSDLASLDMSLGLKIKGISTDFSAISKSLDKLLETSQKKDELLEVKKTVDSLDSLGLDYAKHQTAIKASKSALESMDSFFAQLKTAQDLLNETPFYQQTWFMVGVPLVLLVLIAILVIFLVMRTRKTKDPRDPYHLLRAFFNRFLGMIYLKMREIQIMKLGMQYTQSAVLTRYYMGLYDQDSKENFEDITKSVKAATTAGRHRHLVALGDQNRVLLNDGERLCGQQYYHGNVVPLKHEREAVVCQTPHHDDKIDTRGAYWLAMAEMKSRLAICFGKVSCRTTAEEPPVQPYFPLNGGSASYCDGKVNIKCLAQEKKNKSVDMLTLEVKVQNKKAFKCQMALVEDWPEDRFPDPSMCQDIVTLFDDVYASPGPVFIACPTGTGKSAVFTLALMAREEMLEKRGKISMGSLLNDLRQYRAMAIENAKQYLLAFILIVKDAAWKVNKELLDEESKRMMNELDGFLNDIIEHSDGLDETYQKMLSEEAAMQKAQAGKPKPDPKADADDGTKTAIPEKPTNNILTPGRAEWTMAKKTMRLKELREEMEDLRDRVREQEAWFNQDPGNACAGIENIGDFEANKAKLAAYDAELASYYKKKKKKQMKKNKRRHRSKSKIPSSDTPLPAELEANPPKKLRGVTKKYPEMGFEITTFPDIPVELELDMDKTAIAG</sequence>
<keyword evidence="1" id="KW-0175">Coiled coil</keyword>
<proteinExistence type="predicted"/>
<dbReference type="PANTHER" id="PTHR32525">
    <property type="entry name" value="PROTEIN-TYROSINE-PHOSPHATASE"/>
    <property type="match status" value="1"/>
</dbReference>
<dbReference type="Gene3D" id="3.90.190.10">
    <property type="entry name" value="Protein tyrosine phosphatase superfamily"/>
    <property type="match status" value="1"/>
</dbReference>
<keyword evidence="3" id="KW-0812">Transmembrane</keyword>
<keyword evidence="4" id="KW-0732">Signal</keyword>
<evidence type="ECO:0000259" key="6">
    <source>
        <dbReference type="PROSITE" id="PS50056"/>
    </source>
</evidence>
<accession>A0A2G5UN60</accession>
<dbReference type="Proteomes" id="UP000230233">
    <property type="component" value="Chromosome III"/>
</dbReference>
<name>A0A2G5UN60_9PELO</name>
<evidence type="ECO:0000313" key="8">
    <source>
        <dbReference type="Proteomes" id="UP000230233"/>
    </source>
</evidence>
<dbReference type="SMART" id="SM00194">
    <property type="entry name" value="PTPc"/>
    <property type="match status" value="1"/>
</dbReference>
<keyword evidence="8" id="KW-1185">Reference proteome</keyword>
<keyword evidence="3" id="KW-0472">Membrane</keyword>
<dbReference type="PROSITE" id="PS50056">
    <property type="entry name" value="TYR_PHOSPHATASE_2"/>
    <property type="match status" value="1"/>
</dbReference>
<dbReference type="Pfam" id="PF02206">
    <property type="entry name" value="WSN"/>
    <property type="match status" value="1"/>
</dbReference>
<keyword evidence="3" id="KW-1133">Transmembrane helix</keyword>
<feature type="compositionally biased region" description="Basic and acidic residues" evidence="2">
    <location>
        <begin position="1167"/>
        <end position="1179"/>
    </location>
</feature>
<feature type="transmembrane region" description="Helical" evidence="3">
    <location>
        <begin position="807"/>
        <end position="825"/>
    </location>
</feature>
<dbReference type="InterPro" id="IPR000242">
    <property type="entry name" value="PTP_cat"/>
</dbReference>
<reference evidence="8" key="1">
    <citation type="submission" date="2017-10" db="EMBL/GenBank/DDBJ databases">
        <title>Rapid genome shrinkage in a self-fertile nematode reveals novel sperm competition proteins.</title>
        <authorList>
            <person name="Yin D."/>
            <person name="Schwarz E.M."/>
            <person name="Thomas C.G."/>
            <person name="Felde R.L."/>
            <person name="Korf I.F."/>
            <person name="Cutter A.D."/>
            <person name="Schartner C.M."/>
            <person name="Ralston E.J."/>
            <person name="Meyer B.J."/>
            <person name="Haag E.S."/>
        </authorList>
    </citation>
    <scope>NUCLEOTIDE SEQUENCE [LARGE SCALE GENOMIC DNA]</scope>
    <source>
        <strain evidence="8">JU1422</strain>
    </source>
</reference>
<dbReference type="PROSITE" id="PS50055">
    <property type="entry name" value="TYR_PHOSPHATASE_PTP"/>
    <property type="match status" value="1"/>
</dbReference>
<dbReference type="InterPro" id="IPR003595">
    <property type="entry name" value="Tyr_Pase_cat"/>
</dbReference>
<feature type="domain" description="Tyrosine-protein phosphatase" evidence="5">
    <location>
        <begin position="874"/>
        <end position="1110"/>
    </location>
</feature>
<evidence type="ECO:0000313" key="7">
    <source>
        <dbReference type="EMBL" id="PIC40984.1"/>
    </source>
</evidence>
<dbReference type="InterPro" id="IPR000387">
    <property type="entry name" value="Tyr_Pase_dom"/>
</dbReference>
<gene>
    <name evidence="7" type="primary">Cnig_chr_III.g8560</name>
    <name evidence="7" type="ORF">B9Z55_008560</name>
</gene>
<evidence type="ECO:0000256" key="3">
    <source>
        <dbReference type="SAM" id="Phobius"/>
    </source>
</evidence>
<feature type="chain" id="PRO_5013788073" description="Tyrosine-protein phosphatase domain-containing protein" evidence="4">
    <location>
        <begin position="19"/>
        <end position="1339"/>
    </location>
</feature>
<dbReference type="InterPro" id="IPR003125">
    <property type="entry name" value="WSN"/>
</dbReference>
<dbReference type="GO" id="GO:0004725">
    <property type="term" value="F:protein tyrosine phosphatase activity"/>
    <property type="evidence" value="ECO:0007669"/>
    <property type="project" value="InterPro"/>
</dbReference>
<evidence type="ECO:0000259" key="5">
    <source>
        <dbReference type="PROSITE" id="PS50055"/>
    </source>
</evidence>
<organism evidence="7 8">
    <name type="scientific">Caenorhabditis nigoni</name>
    <dbReference type="NCBI Taxonomy" id="1611254"/>
    <lineage>
        <taxon>Eukaryota</taxon>
        <taxon>Metazoa</taxon>
        <taxon>Ecdysozoa</taxon>
        <taxon>Nematoda</taxon>
        <taxon>Chromadorea</taxon>
        <taxon>Rhabditida</taxon>
        <taxon>Rhabditina</taxon>
        <taxon>Rhabditomorpha</taxon>
        <taxon>Rhabditoidea</taxon>
        <taxon>Rhabditidae</taxon>
        <taxon>Peloderinae</taxon>
        <taxon>Caenorhabditis</taxon>
    </lineage>
</organism>
<dbReference type="InterPro" id="IPR029021">
    <property type="entry name" value="Prot-tyrosine_phosphatase-like"/>
</dbReference>
<dbReference type="SMART" id="SM00453">
    <property type="entry name" value="WSN"/>
    <property type="match status" value="1"/>
</dbReference>
<dbReference type="PANTHER" id="PTHR32525:SF0">
    <property type="entry name" value="DOMAIN OF UNKNOWN FUNCTION WSN DOMAIN-CONTAINING PROTEIN-RELATED"/>
    <property type="match status" value="1"/>
</dbReference>
<dbReference type="EMBL" id="PDUG01000003">
    <property type="protein sequence ID" value="PIC40984.1"/>
    <property type="molecule type" value="Genomic_DNA"/>
</dbReference>
<dbReference type="OrthoDB" id="5842271at2759"/>
<evidence type="ECO:0008006" key="9">
    <source>
        <dbReference type="Google" id="ProtNLM"/>
    </source>
</evidence>
<comment type="caution">
    <text evidence="7">The sequence shown here is derived from an EMBL/GenBank/DDBJ whole genome shotgun (WGS) entry which is preliminary data.</text>
</comment>
<dbReference type="SMART" id="SM00404">
    <property type="entry name" value="PTPc_motif"/>
    <property type="match status" value="1"/>
</dbReference>
<evidence type="ECO:0000256" key="2">
    <source>
        <dbReference type="SAM" id="MobiDB-lite"/>
    </source>
</evidence>
<feature type="region of interest" description="Disordered" evidence="2">
    <location>
        <begin position="1157"/>
        <end position="1192"/>
    </location>
</feature>
<protein>
    <recommendedName>
        <fullName evidence="9">Tyrosine-protein phosphatase domain-containing protein</fullName>
    </recommendedName>
</protein>
<dbReference type="Pfam" id="PF00102">
    <property type="entry name" value="Y_phosphatase"/>
    <property type="match status" value="1"/>
</dbReference>
<dbReference type="STRING" id="1611254.A0A2G5UN60"/>
<feature type="coiled-coil region" evidence="1">
    <location>
        <begin position="1201"/>
        <end position="1228"/>
    </location>
</feature>
<feature type="transmembrane region" description="Helical" evidence="3">
    <location>
        <begin position="773"/>
        <end position="795"/>
    </location>
</feature>
<feature type="region of interest" description="Disordered" evidence="2">
    <location>
        <begin position="1267"/>
        <end position="1308"/>
    </location>
</feature>
<dbReference type="SUPFAM" id="SSF52799">
    <property type="entry name" value="(Phosphotyrosine protein) phosphatases II"/>
    <property type="match status" value="1"/>
</dbReference>
<evidence type="ECO:0000256" key="4">
    <source>
        <dbReference type="SAM" id="SignalP"/>
    </source>
</evidence>
<feature type="domain" description="Tyrosine specific protein phosphatases" evidence="6">
    <location>
        <begin position="1030"/>
        <end position="1101"/>
    </location>
</feature>
<evidence type="ECO:0000256" key="1">
    <source>
        <dbReference type="SAM" id="Coils"/>
    </source>
</evidence>
<feature type="signal peptide" evidence="4">
    <location>
        <begin position="1"/>
        <end position="18"/>
    </location>
</feature>